<proteinExistence type="predicted"/>
<feature type="region of interest" description="Disordered" evidence="1">
    <location>
        <begin position="1"/>
        <end position="57"/>
    </location>
</feature>
<reference evidence="2 3" key="1">
    <citation type="submission" date="2018-03" db="EMBL/GenBank/DDBJ databases">
        <authorList>
            <person name="Keele B.F."/>
        </authorList>
    </citation>
    <scope>NUCLEOTIDE SEQUENCE [LARGE SCALE GENOMIC DNA]</scope>
    <source>
        <strain evidence="2">ZCTH4_d</strain>
    </source>
</reference>
<accession>A0A3E0K0Q5</accession>
<gene>
    <name evidence="2" type="ORF">C6P37_14250</name>
</gene>
<organism evidence="2 3">
    <name type="scientific">Caldibacillus debilis</name>
    <dbReference type="NCBI Taxonomy" id="301148"/>
    <lineage>
        <taxon>Bacteria</taxon>
        <taxon>Bacillati</taxon>
        <taxon>Bacillota</taxon>
        <taxon>Bacilli</taxon>
        <taxon>Bacillales</taxon>
        <taxon>Bacillaceae</taxon>
        <taxon>Caldibacillus</taxon>
    </lineage>
</organism>
<dbReference type="Proteomes" id="UP000257014">
    <property type="component" value="Unassembled WGS sequence"/>
</dbReference>
<comment type="caution">
    <text evidence="2">The sequence shown here is derived from an EMBL/GenBank/DDBJ whole genome shotgun (WGS) entry which is preliminary data.</text>
</comment>
<protein>
    <submittedName>
        <fullName evidence="2">Uncharacterized protein</fullName>
    </submittedName>
</protein>
<dbReference type="RefSeq" id="WP_276644403.1">
    <property type="nucleotide sequence ID" value="NZ_QEWE01000029.1"/>
</dbReference>
<dbReference type="AlphaFoldDB" id="A0A3E0K0Q5"/>
<evidence type="ECO:0000313" key="2">
    <source>
        <dbReference type="EMBL" id="REJ25900.1"/>
    </source>
</evidence>
<feature type="region of interest" description="Disordered" evidence="1">
    <location>
        <begin position="123"/>
        <end position="142"/>
    </location>
</feature>
<evidence type="ECO:0000256" key="1">
    <source>
        <dbReference type="SAM" id="MobiDB-lite"/>
    </source>
</evidence>
<sequence length="167" mass="19142">MFHHIRPRDKTNVGRPDIGQSIRRNKTDVGHSRKDQKPQPNTRHFFAPPDGTNQAKIPDGVSPALKIPVKPVYPPIARFLPPYPAKTKFISLYMKKFSRDTAISPKKIGDFFRRFLKRSCPASPANFKQQRDMDDNDGNKKRRQQCAASVFVRGFQSPFFTLTLSFP</sequence>
<dbReference type="EMBL" id="QEWE01000029">
    <property type="protein sequence ID" value="REJ25900.1"/>
    <property type="molecule type" value="Genomic_DNA"/>
</dbReference>
<feature type="compositionally biased region" description="Basic and acidic residues" evidence="1">
    <location>
        <begin position="129"/>
        <end position="139"/>
    </location>
</feature>
<name>A0A3E0K0Q5_9BACI</name>
<feature type="compositionally biased region" description="Basic and acidic residues" evidence="1">
    <location>
        <begin position="25"/>
        <end position="37"/>
    </location>
</feature>
<evidence type="ECO:0000313" key="3">
    <source>
        <dbReference type="Proteomes" id="UP000257014"/>
    </source>
</evidence>